<dbReference type="SUPFAM" id="SSF53807">
    <property type="entry name" value="Helical backbone' metal receptor"/>
    <property type="match status" value="2"/>
</dbReference>
<dbReference type="InterPro" id="IPR051030">
    <property type="entry name" value="Vitamin_B12-ABC_binding"/>
</dbReference>
<dbReference type="Gene3D" id="3.40.50.1980">
    <property type="entry name" value="Nitrogenase molybdenum iron protein domain"/>
    <property type="match status" value="2"/>
</dbReference>
<reference evidence="3 4" key="1">
    <citation type="submission" date="2017-11" db="EMBL/GenBank/DDBJ databases">
        <title>Draft genome sequence of Mitsuaria sp. HWN-4.</title>
        <authorList>
            <person name="Gundlapally S.R."/>
        </authorList>
    </citation>
    <scope>NUCLEOTIDE SEQUENCE [LARGE SCALE GENOMIC DNA]</scope>
    <source>
        <strain evidence="3 4">HWN-4</strain>
    </source>
</reference>
<evidence type="ECO:0000313" key="4">
    <source>
        <dbReference type="Proteomes" id="UP000231501"/>
    </source>
</evidence>
<organism evidence="3 4">
    <name type="scientific">Roseateles chitinivorans</name>
    <dbReference type="NCBI Taxonomy" id="2917965"/>
    <lineage>
        <taxon>Bacteria</taxon>
        <taxon>Pseudomonadati</taxon>
        <taxon>Pseudomonadota</taxon>
        <taxon>Betaproteobacteria</taxon>
        <taxon>Burkholderiales</taxon>
        <taxon>Sphaerotilaceae</taxon>
        <taxon>Roseateles</taxon>
    </lineage>
</organism>
<gene>
    <name evidence="3" type="ORF">CS062_22120</name>
</gene>
<dbReference type="InterPro" id="IPR054828">
    <property type="entry name" value="Vit_B12_bind_prot"/>
</dbReference>
<accession>A0A2G9C3I6</accession>
<dbReference type="PROSITE" id="PS50983">
    <property type="entry name" value="FE_B12_PBP"/>
    <property type="match status" value="1"/>
</dbReference>
<dbReference type="AlphaFoldDB" id="A0A2G9C3I6"/>
<dbReference type="EMBL" id="PEOG01000086">
    <property type="protein sequence ID" value="PIM50991.1"/>
    <property type="molecule type" value="Genomic_DNA"/>
</dbReference>
<evidence type="ECO:0000256" key="1">
    <source>
        <dbReference type="ARBA" id="ARBA00022729"/>
    </source>
</evidence>
<dbReference type="PANTHER" id="PTHR42860">
    <property type="entry name" value="VITAMIN B12-BINDING PROTEIN"/>
    <property type="match status" value="1"/>
</dbReference>
<comment type="caution">
    <text evidence="3">The sequence shown here is derived from an EMBL/GenBank/DDBJ whole genome shotgun (WGS) entry which is preliminary data.</text>
</comment>
<keyword evidence="4" id="KW-1185">Reference proteome</keyword>
<proteinExistence type="predicted"/>
<name>A0A2G9C3I6_9BURK</name>
<dbReference type="NCBIfam" id="NF038402">
    <property type="entry name" value="TroA_like"/>
    <property type="match status" value="2"/>
</dbReference>
<dbReference type="OrthoDB" id="9816357at2"/>
<keyword evidence="1" id="KW-0732">Signal</keyword>
<sequence length="299" mass="32704">MPAPHAPGLRIVSLVPSVTELLFALGLGPWVVGRTGFCIHPAPAVSAISKIGGTKDVNLRKLRTLAPSHVIVNVDENRLETVQALREFVPHVVVTHPCTPHDNLTLVTQMVEMVEVFAADWRVRSELAGINLRIPEESSSGASSLPHVPDLRDQADRLAAALREELAACLALRAAGEGRSARRVLYLIWRDPWMTVARDTYISRMLAEVGWSTWPPVEGGTLGAARYPVLTGDEPWLADIDELLLSSEPYRFGAQHLAEAQSLCPNARVRLVDGELISWYGPRAAEGLRYLRGLSAAPR</sequence>
<protein>
    <submittedName>
        <fullName evidence="3">Cobalamin-binding protein</fullName>
    </submittedName>
</protein>
<dbReference type="Proteomes" id="UP000231501">
    <property type="component" value="Unassembled WGS sequence"/>
</dbReference>
<feature type="domain" description="Fe/B12 periplasmic-binding" evidence="2">
    <location>
        <begin position="10"/>
        <end position="299"/>
    </location>
</feature>
<dbReference type="InterPro" id="IPR002491">
    <property type="entry name" value="ABC_transptr_periplasmic_BD"/>
</dbReference>
<dbReference type="PANTHER" id="PTHR42860:SF1">
    <property type="entry name" value="VITAMIN B12-BINDING PROTEIN"/>
    <property type="match status" value="1"/>
</dbReference>
<evidence type="ECO:0000259" key="2">
    <source>
        <dbReference type="PROSITE" id="PS50983"/>
    </source>
</evidence>
<evidence type="ECO:0000313" key="3">
    <source>
        <dbReference type="EMBL" id="PIM50991.1"/>
    </source>
</evidence>